<dbReference type="SUPFAM" id="SSF51735">
    <property type="entry name" value="NAD(P)-binding Rossmann-fold domains"/>
    <property type="match status" value="1"/>
</dbReference>
<dbReference type="EMBL" id="AP019300">
    <property type="protein sequence ID" value="BBH02171.1"/>
    <property type="molecule type" value="Genomic_DNA"/>
</dbReference>
<dbReference type="Pfam" id="PF00106">
    <property type="entry name" value="adh_short"/>
    <property type="match status" value="1"/>
</dbReference>
<dbReference type="PANTHER" id="PTHR43490">
    <property type="entry name" value="(+)-NEOMENTHOL DEHYDROGENASE"/>
    <property type="match status" value="1"/>
</dbReference>
<dbReference type="InterPro" id="IPR002347">
    <property type="entry name" value="SDR_fam"/>
</dbReference>
<dbReference type="InterPro" id="IPR036291">
    <property type="entry name" value="NAD(P)-bd_dom_sf"/>
</dbReference>
<dbReference type="PRINTS" id="PR00080">
    <property type="entry name" value="SDRFAMILY"/>
</dbReference>
<reference evidence="5" key="1">
    <citation type="journal article" date="2019" name="Science">
        <title>Mutation of a bHLH transcription factor allowed almond domestication.</title>
        <authorList>
            <person name="Sanchez-Perez R."/>
            <person name="Pavan S."/>
            <person name="Mazzeo R."/>
            <person name="Moldovan C."/>
            <person name="Aiese Cigliano R."/>
            <person name="Del Cueto J."/>
            <person name="Ricciardi F."/>
            <person name="Lotti C."/>
            <person name="Ricciardi L."/>
            <person name="Dicenta F."/>
            <person name="Lopez-Marques R.L."/>
            <person name="Lindberg Moller B."/>
        </authorList>
    </citation>
    <scope>NUCLEOTIDE SEQUENCE</scope>
</reference>
<evidence type="ECO:0000256" key="3">
    <source>
        <dbReference type="ARBA" id="ARBA00023002"/>
    </source>
</evidence>
<keyword evidence="3" id="KW-0560">Oxidoreductase</keyword>
<proteinExistence type="inferred from homology"/>
<evidence type="ECO:0000256" key="2">
    <source>
        <dbReference type="ARBA" id="ARBA00022857"/>
    </source>
</evidence>
<dbReference type="PRINTS" id="PR00081">
    <property type="entry name" value="GDHRDH"/>
</dbReference>
<dbReference type="AlphaFoldDB" id="A0A4Y1RD64"/>
<evidence type="ECO:0000256" key="4">
    <source>
        <dbReference type="RuleBase" id="RU000363"/>
    </source>
</evidence>
<dbReference type="Gene3D" id="3.40.50.720">
    <property type="entry name" value="NAD(P)-binding Rossmann-like Domain"/>
    <property type="match status" value="2"/>
</dbReference>
<protein>
    <submittedName>
        <fullName evidence="5">NAD(P)-binding Rossmann-fold superfamily protein</fullName>
    </submittedName>
</protein>
<comment type="similarity">
    <text evidence="1 4">Belongs to the short-chain dehydrogenases/reductases (SDR) family.</text>
</comment>
<accession>A0A4Y1RD64</accession>
<dbReference type="GO" id="GO:0016020">
    <property type="term" value="C:membrane"/>
    <property type="evidence" value="ECO:0007669"/>
    <property type="project" value="TreeGrafter"/>
</dbReference>
<organism evidence="5">
    <name type="scientific">Prunus dulcis</name>
    <name type="common">Almond</name>
    <name type="synonym">Amygdalus dulcis</name>
    <dbReference type="NCBI Taxonomy" id="3755"/>
    <lineage>
        <taxon>Eukaryota</taxon>
        <taxon>Viridiplantae</taxon>
        <taxon>Streptophyta</taxon>
        <taxon>Embryophyta</taxon>
        <taxon>Tracheophyta</taxon>
        <taxon>Spermatophyta</taxon>
        <taxon>Magnoliopsida</taxon>
        <taxon>eudicotyledons</taxon>
        <taxon>Gunneridae</taxon>
        <taxon>Pentapetalae</taxon>
        <taxon>rosids</taxon>
        <taxon>fabids</taxon>
        <taxon>Rosales</taxon>
        <taxon>Rosaceae</taxon>
        <taxon>Amygdaloideae</taxon>
        <taxon>Amygdaleae</taxon>
        <taxon>Prunus</taxon>
    </lineage>
</organism>
<dbReference type="PANTHER" id="PTHR43490:SF98">
    <property type="entry name" value="OS02G0640600 PROTEIN"/>
    <property type="match status" value="1"/>
</dbReference>
<keyword evidence="2" id="KW-0521">NADP</keyword>
<dbReference type="GO" id="GO:0016491">
    <property type="term" value="F:oxidoreductase activity"/>
    <property type="evidence" value="ECO:0007669"/>
    <property type="project" value="UniProtKB-KW"/>
</dbReference>
<evidence type="ECO:0000313" key="5">
    <source>
        <dbReference type="EMBL" id="BBH02171.1"/>
    </source>
</evidence>
<gene>
    <name evidence="5" type="ORF">Prudu_012663</name>
</gene>
<dbReference type="InterPro" id="IPR020904">
    <property type="entry name" value="Sc_DH/Rdtase_CS"/>
</dbReference>
<name>A0A4Y1RD64_PRUDU</name>
<evidence type="ECO:0000256" key="1">
    <source>
        <dbReference type="ARBA" id="ARBA00006484"/>
    </source>
</evidence>
<sequence>MVVTGANKGVGFGTVKQLASNGVTVVLTARDEKRGLEAVDKLKEFGLSDLVVNNAAIAGSQVNPEDFRSAVSGKKPEEIRWREIPTIPNYKLAEESLKTNYYGTKGVTEALLPLLQLSDSPRIVNVSTGVSKLMNFPNGWAKEVLSDAESLTKREIDAVLAEHLEDLKQGLVENKSWPTIFPPYTVSKAAVNAYTRILAKKYPTSTSIV</sequence>
<dbReference type="PROSITE" id="PS00061">
    <property type="entry name" value="ADH_SHORT"/>
    <property type="match status" value="1"/>
</dbReference>